<dbReference type="SUPFAM" id="SSF48403">
    <property type="entry name" value="Ankyrin repeat"/>
    <property type="match status" value="1"/>
</dbReference>
<gene>
    <name evidence="1" type="ORF">TPAB3V08_LOCUS15944</name>
</gene>
<evidence type="ECO:0000313" key="2">
    <source>
        <dbReference type="Proteomes" id="UP001153148"/>
    </source>
</evidence>
<name>A0ABN7PU69_TIMPD</name>
<evidence type="ECO:0000313" key="1">
    <source>
        <dbReference type="EMBL" id="CAG2069001.1"/>
    </source>
</evidence>
<dbReference type="SMART" id="SM00248">
    <property type="entry name" value="ANK"/>
    <property type="match status" value="1"/>
</dbReference>
<protein>
    <submittedName>
        <fullName evidence="1">Uncharacterized protein</fullName>
    </submittedName>
</protein>
<dbReference type="EMBL" id="CAJPIN010111438">
    <property type="protein sequence ID" value="CAG2069001.1"/>
    <property type="molecule type" value="Genomic_DNA"/>
</dbReference>
<dbReference type="InterPro" id="IPR036770">
    <property type="entry name" value="Ankyrin_rpt-contain_sf"/>
</dbReference>
<comment type="caution">
    <text evidence="1">The sequence shown here is derived from an EMBL/GenBank/DDBJ whole genome shotgun (WGS) entry which is preliminary data.</text>
</comment>
<organism evidence="1 2">
    <name type="scientific">Timema podura</name>
    <name type="common">Walking stick</name>
    <dbReference type="NCBI Taxonomy" id="61482"/>
    <lineage>
        <taxon>Eukaryota</taxon>
        <taxon>Metazoa</taxon>
        <taxon>Ecdysozoa</taxon>
        <taxon>Arthropoda</taxon>
        <taxon>Hexapoda</taxon>
        <taxon>Insecta</taxon>
        <taxon>Pterygota</taxon>
        <taxon>Neoptera</taxon>
        <taxon>Polyneoptera</taxon>
        <taxon>Phasmatodea</taxon>
        <taxon>Timematodea</taxon>
        <taxon>Timematoidea</taxon>
        <taxon>Timematidae</taxon>
        <taxon>Timema</taxon>
    </lineage>
</organism>
<dbReference type="Gene3D" id="1.25.40.20">
    <property type="entry name" value="Ankyrin repeat-containing domain"/>
    <property type="match status" value="1"/>
</dbReference>
<accession>A0ABN7PU69</accession>
<dbReference type="InterPro" id="IPR002110">
    <property type="entry name" value="Ankyrin_rpt"/>
</dbReference>
<reference evidence="1" key="1">
    <citation type="submission" date="2021-03" db="EMBL/GenBank/DDBJ databases">
        <authorList>
            <person name="Tran Van P."/>
        </authorList>
    </citation>
    <scope>NUCLEOTIDE SEQUENCE</scope>
</reference>
<proteinExistence type="predicted"/>
<dbReference type="Proteomes" id="UP001153148">
    <property type="component" value="Unassembled WGS sequence"/>
</dbReference>
<dbReference type="Pfam" id="PF12796">
    <property type="entry name" value="Ank_2"/>
    <property type="match status" value="1"/>
</dbReference>
<keyword evidence="2" id="KW-1185">Reference proteome</keyword>
<sequence length="111" mass="12567">MDSPSEEFNDLYTKLFGISKDLKLQADIFVMASLDDHNYISKLLRCSLCPASFVALSNAEEWTPLMYACSRGHQSTVRMLLEYDPWLDTSRAFVMAVRGGHIHLLPLLLQG</sequence>